<dbReference type="GO" id="GO:0003677">
    <property type="term" value="F:DNA binding"/>
    <property type="evidence" value="ECO:0007669"/>
    <property type="project" value="InterPro"/>
</dbReference>
<dbReference type="SUPFAM" id="SSF47413">
    <property type="entry name" value="lambda repressor-like DNA-binding domains"/>
    <property type="match status" value="1"/>
</dbReference>
<evidence type="ECO:0000259" key="1">
    <source>
        <dbReference type="PROSITE" id="PS50943"/>
    </source>
</evidence>
<dbReference type="SMART" id="SM00530">
    <property type="entry name" value="HTH_XRE"/>
    <property type="match status" value="1"/>
</dbReference>
<dbReference type="Gene3D" id="1.10.260.40">
    <property type="entry name" value="lambda repressor-like DNA-binding domains"/>
    <property type="match status" value="1"/>
</dbReference>
<protein>
    <submittedName>
        <fullName evidence="2">Helix-turn-helix domain protein</fullName>
    </submittedName>
</protein>
<dbReference type="CDD" id="cd00093">
    <property type="entry name" value="HTH_XRE"/>
    <property type="match status" value="1"/>
</dbReference>
<dbReference type="EMBL" id="BK032560">
    <property type="protein sequence ID" value="DAF47815.1"/>
    <property type="molecule type" value="Genomic_DNA"/>
</dbReference>
<sequence>MKDKSFKEAQKKIVGKKIHDIRVNLGLTLEQFGELVNAKKSDVYRWENGYHLPNKNRLKIIALKGGIEVAQLLQSNGQEAIKDIIEIFKSLKREEKEDCLTKLLNLGL</sequence>
<dbReference type="InterPro" id="IPR010982">
    <property type="entry name" value="Lambda_DNA-bd_dom_sf"/>
</dbReference>
<feature type="domain" description="HTH cro/C1-type" evidence="1">
    <location>
        <begin position="18"/>
        <end position="72"/>
    </location>
</feature>
<evidence type="ECO:0000313" key="2">
    <source>
        <dbReference type="EMBL" id="DAF47815.1"/>
    </source>
</evidence>
<dbReference type="Pfam" id="PF01381">
    <property type="entry name" value="HTH_3"/>
    <property type="match status" value="1"/>
</dbReference>
<dbReference type="PROSITE" id="PS50943">
    <property type="entry name" value="HTH_CROC1"/>
    <property type="match status" value="1"/>
</dbReference>
<organism evidence="2">
    <name type="scientific">Siphoviridae sp. ctJjf17</name>
    <dbReference type="NCBI Taxonomy" id="2827839"/>
    <lineage>
        <taxon>Viruses</taxon>
        <taxon>Duplodnaviria</taxon>
        <taxon>Heunggongvirae</taxon>
        <taxon>Uroviricota</taxon>
        <taxon>Caudoviricetes</taxon>
    </lineage>
</organism>
<name>A0A8S5SAX1_9CAUD</name>
<proteinExistence type="predicted"/>
<dbReference type="InterPro" id="IPR001387">
    <property type="entry name" value="Cro/C1-type_HTH"/>
</dbReference>
<reference evidence="2" key="1">
    <citation type="journal article" date="2021" name="Proc. Natl. Acad. Sci. U.S.A.">
        <title>A Catalog of Tens of Thousands of Viruses from Human Metagenomes Reveals Hidden Associations with Chronic Diseases.</title>
        <authorList>
            <person name="Tisza M.J."/>
            <person name="Buck C.B."/>
        </authorList>
    </citation>
    <scope>NUCLEOTIDE SEQUENCE</scope>
    <source>
        <strain evidence="2">CtJjf17</strain>
    </source>
</reference>
<accession>A0A8S5SAX1</accession>